<evidence type="ECO:0000259" key="6">
    <source>
        <dbReference type="Pfam" id="PF07298"/>
    </source>
</evidence>
<evidence type="ECO:0000256" key="2">
    <source>
        <dbReference type="ARBA" id="ARBA00022692"/>
    </source>
</evidence>
<feature type="transmembrane region" description="Helical" evidence="5">
    <location>
        <begin position="161"/>
        <end position="180"/>
    </location>
</feature>
<keyword evidence="8" id="KW-1185">Reference proteome</keyword>
<evidence type="ECO:0000256" key="3">
    <source>
        <dbReference type="ARBA" id="ARBA00022989"/>
    </source>
</evidence>
<organism evidence="7 8">
    <name type="scientific">Panacagrimonas perspica</name>
    <dbReference type="NCBI Taxonomy" id="381431"/>
    <lineage>
        <taxon>Bacteria</taxon>
        <taxon>Pseudomonadati</taxon>
        <taxon>Pseudomonadota</taxon>
        <taxon>Gammaproteobacteria</taxon>
        <taxon>Nevskiales</taxon>
        <taxon>Nevskiaceae</taxon>
        <taxon>Panacagrimonas</taxon>
    </lineage>
</organism>
<dbReference type="Proteomes" id="UP000295341">
    <property type="component" value="Unassembled WGS sequence"/>
</dbReference>
<dbReference type="EMBL" id="SOBT01000012">
    <property type="protein sequence ID" value="TDU24168.1"/>
    <property type="molecule type" value="Genomic_DNA"/>
</dbReference>
<keyword evidence="3 5" id="KW-1133">Transmembrane helix</keyword>
<protein>
    <submittedName>
        <fullName evidence="7">Putative membrane protein</fullName>
    </submittedName>
</protein>
<feature type="domain" description="NnrU" evidence="6">
    <location>
        <begin position="3"/>
        <end position="184"/>
    </location>
</feature>
<dbReference type="Pfam" id="PF07298">
    <property type="entry name" value="NnrU"/>
    <property type="match status" value="1"/>
</dbReference>
<proteinExistence type="predicted"/>
<dbReference type="OrthoDB" id="5293641at2"/>
<accession>A0A4R7NTC4</accession>
<dbReference type="AlphaFoldDB" id="A0A4R7NTC4"/>
<evidence type="ECO:0000313" key="8">
    <source>
        <dbReference type="Proteomes" id="UP000295341"/>
    </source>
</evidence>
<feature type="transmembrane region" description="Helical" evidence="5">
    <location>
        <begin position="124"/>
        <end position="141"/>
    </location>
</feature>
<keyword evidence="2 5" id="KW-0812">Transmembrane</keyword>
<evidence type="ECO:0000256" key="1">
    <source>
        <dbReference type="ARBA" id="ARBA00004141"/>
    </source>
</evidence>
<evidence type="ECO:0000313" key="7">
    <source>
        <dbReference type="EMBL" id="TDU24168.1"/>
    </source>
</evidence>
<dbReference type="RefSeq" id="WP_133883590.1">
    <property type="nucleotide sequence ID" value="NZ_MWIN01000003.1"/>
</dbReference>
<name>A0A4R7NTC4_9GAMM</name>
<feature type="transmembrane region" description="Helical" evidence="5">
    <location>
        <begin position="39"/>
        <end position="57"/>
    </location>
</feature>
<evidence type="ECO:0000256" key="4">
    <source>
        <dbReference type="ARBA" id="ARBA00023136"/>
    </source>
</evidence>
<keyword evidence="4 5" id="KW-0472">Membrane</keyword>
<dbReference type="GO" id="GO:0016020">
    <property type="term" value="C:membrane"/>
    <property type="evidence" value="ECO:0007669"/>
    <property type="project" value="UniProtKB-SubCell"/>
</dbReference>
<comment type="subcellular location">
    <subcellularLocation>
        <location evidence="1">Membrane</location>
        <topology evidence="1">Multi-pass membrane protein</topology>
    </subcellularLocation>
</comment>
<feature type="transmembrane region" description="Helical" evidence="5">
    <location>
        <begin position="69"/>
        <end position="88"/>
    </location>
</feature>
<reference evidence="7 8" key="1">
    <citation type="submission" date="2019-03" db="EMBL/GenBank/DDBJ databases">
        <title>Genomic Encyclopedia of Type Strains, Phase IV (KMG-IV): sequencing the most valuable type-strain genomes for metagenomic binning, comparative biology and taxonomic classification.</title>
        <authorList>
            <person name="Goeker M."/>
        </authorList>
    </citation>
    <scope>NUCLEOTIDE SEQUENCE [LARGE SCALE GENOMIC DNA]</scope>
    <source>
        <strain evidence="7 8">DSM 26377</strain>
    </source>
</reference>
<comment type="caution">
    <text evidence="7">The sequence shown here is derived from an EMBL/GenBank/DDBJ whole genome shotgun (WGS) entry which is preliminary data.</text>
</comment>
<dbReference type="InterPro" id="IPR009915">
    <property type="entry name" value="NnrU_dom"/>
</dbReference>
<gene>
    <name evidence="7" type="ORF">DFR24_4432</name>
</gene>
<sequence length="189" mass="20536">MLLLVLGVLLWSGVHLSVAMAPAQRTRLVARIGLRPYKGLFALTIVASLVLIVIGWRSTPPTSAWLPPAGMRHLTILLMPLAVILFTSSRAPTDIKQFIRHPQLTGVKLWAVAHLLTNGEVRSLVLFGGLLAWAVVEVIFINRRDGARVKPPRVGGLRTTISALIGLLVTGVLVFAHPWFAGMPVLALR</sequence>
<evidence type="ECO:0000256" key="5">
    <source>
        <dbReference type="SAM" id="Phobius"/>
    </source>
</evidence>